<comment type="caution">
    <text evidence="9">The sequence shown here is derived from an EMBL/GenBank/DDBJ whole genome shotgun (WGS) entry which is preliminary data.</text>
</comment>
<dbReference type="Pfam" id="PF00172">
    <property type="entry name" value="Zn_clus"/>
    <property type="match status" value="1"/>
</dbReference>
<evidence type="ECO:0000313" key="10">
    <source>
        <dbReference type="Proteomes" id="UP001629113"/>
    </source>
</evidence>
<keyword evidence="1" id="KW-0479">Metal-binding</keyword>
<dbReference type="SMART" id="SM00066">
    <property type="entry name" value="GAL4"/>
    <property type="match status" value="1"/>
</dbReference>
<evidence type="ECO:0000256" key="4">
    <source>
        <dbReference type="ARBA" id="ARBA00023125"/>
    </source>
</evidence>
<dbReference type="PROSITE" id="PS00463">
    <property type="entry name" value="ZN2_CY6_FUNGAL_1"/>
    <property type="match status" value="1"/>
</dbReference>
<dbReference type="PANTHER" id="PTHR36206">
    <property type="entry name" value="ASPERCRYPTIN BIOSYNTHESIS CLUSTER-SPECIFIC TRANSCRIPTION REGULATOR ATNN-RELATED"/>
    <property type="match status" value="1"/>
</dbReference>
<dbReference type="CDD" id="cd00067">
    <property type="entry name" value="GAL4"/>
    <property type="match status" value="1"/>
</dbReference>
<sequence>MSYYPAPNVYKFFNQFLAPGQPSPDHASRNQGVRKSGPRSKTGCTTCKQRRVKCDETKPECVRCQNLGRDCGGYAPEAPEEASKVTVPIPIHPRPMSVISYNPSGALPVGDAIEQRYFQRFCDKTAEEICGAFDGAFWTEKVLQLCHHDAPIRHGVIALGALARSLEISSSPTRLSLSGYPHIDHRNLDEHHRFAVRQYGLAISSLRAILLDGRRHLRTSLTSCVLFMTFEALQGAYEGAVIHLRGGSRLLGDWRTARAGGKSRLSQDSLSEIQDDMIDDLGRMFARLDLQSLFMPPPCPGSFMIARMDPNPVPDLHGENIVVPETFSNMHEAREFWDFLMAGIGQFHRKSLYYHNLEPEELKSPRILRQHEIYTTQLVQWRTAFQEVYQREVPHGSSRSEESIMLSLYYDIATILLASSLEHSEMVYDEYTHLFQEIVTEAQHLLIADSSTNTARFTLDLGTILPLAFTATKCRDRRIRRQAVALLWSRARREGLCFDTIAIARICAWITCIEGQGVPDDAEMIPESARVTTSNVKFNPDERWFWIEVTYVKKDWNGVLRKRDTTFSW</sequence>
<accession>A0ABR4P4B6</accession>
<evidence type="ECO:0000256" key="2">
    <source>
        <dbReference type="ARBA" id="ARBA00022833"/>
    </source>
</evidence>
<evidence type="ECO:0000256" key="1">
    <source>
        <dbReference type="ARBA" id="ARBA00022723"/>
    </source>
</evidence>
<feature type="domain" description="Zn(2)-C6 fungal-type" evidence="8">
    <location>
        <begin position="43"/>
        <end position="71"/>
    </location>
</feature>
<dbReference type="InterPro" id="IPR001138">
    <property type="entry name" value="Zn2Cys6_DnaBD"/>
</dbReference>
<keyword evidence="2" id="KW-0862">Zinc</keyword>
<keyword evidence="10" id="KW-1185">Reference proteome</keyword>
<dbReference type="PANTHER" id="PTHR36206:SF4">
    <property type="entry name" value="HYPOTHETICAL CONSERVED PROTEIN (EUROFUNG)-RELATED"/>
    <property type="match status" value="1"/>
</dbReference>
<gene>
    <name evidence="9" type="ORF">PVAG01_09851</name>
</gene>
<dbReference type="SUPFAM" id="SSF57701">
    <property type="entry name" value="Zn2/Cys6 DNA-binding domain"/>
    <property type="match status" value="1"/>
</dbReference>
<reference evidence="9 10" key="1">
    <citation type="submission" date="2024-06" db="EMBL/GenBank/DDBJ databases">
        <title>Complete genome of Phlyctema vagabunda strain 19-DSS-EL-015.</title>
        <authorList>
            <person name="Fiorenzani C."/>
        </authorList>
    </citation>
    <scope>NUCLEOTIDE SEQUENCE [LARGE SCALE GENOMIC DNA]</scope>
    <source>
        <strain evidence="9 10">19-DSS-EL-015</strain>
    </source>
</reference>
<feature type="region of interest" description="Disordered" evidence="7">
    <location>
        <begin position="20"/>
        <end position="43"/>
    </location>
</feature>
<dbReference type="PROSITE" id="PS50048">
    <property type="entry name" value="ZN2_CY6_FUNGAL_2"/>
    <property type="match status" value="1"/>
</dbReference>
<dbReference type="InterPro" id="IPR036864">
    <property type="entry name" value="Zn2-C6_fun-type_DNA-bd_sf"/>
</dbReference>
<dbReference type="Proteomes" id="UP001629113">
    <property type="component" value="Unassembled WGS sequence"/>
</dbReference>
<organism evidence="9 10">
    <name type="scientific">Phlyctema vagabunda</name>
    <dbReference type="NCBI Taxonomy" id="108571"/>
    <lineage>
        <taxon>Eukaryota</taxon>
        <taxon>Fungi</taxon>
        <taxon>Dikarya</taxon>
        <taxon>Ascomycota</taxon>
        <taxon>Pezizomycotina</taxon>
        <taxon>Leotiomycetes</taxon>
        <taxon>Helotiales</taxon>
        <taxon>Dermateaceae</taxon>
        <taxon>Phlyctema</taxon>
    </lineage>
</organism>
<evidence type="ECO:0000256" key="6">
    <source>
        <dbReference type="ARBA" id="ARBA00023242"/>
    </source>
</evidence>
<evidence type="ECO:0000256" key="7">
    <source>
        <dbReference type="SAM" id="MobiDB-lite"/>
    </source>
</evidence>
<evidence type="ECO:0000256" key="3">
    <source>
        <dbReference type="ARBA" id="ARBA00023015"/>
    </source>
</evidence>
<dbReference type="EMBL" id="JBFCZG010000009">
    <property type="protein sequence ID" value="KAL3418136.1"/>
    <property type="molecule type" value="Genomic_DNA"/>
</dbReference>
<keyword evidence="3" id="KW-0805">Transcription regulation</keyword>
<dbReference type="InterPro" id="IPR052360">
    <property type="entry name" value="Transcr_Regulatory_Proteins"/>
</dbReference>
<keyword evidence="5" id="KW-0804">Transcription</keyword>
<dbReference type="Gene3D" id="4.10.240.10">
    <property type="entry name" value="Zn(2)-C6 fungal-type DNA-binding domain"/>
    <property type="match status" value="1"/>
</dbReference>
<evidence type="ECO:0000259" key="8">
    <source>
        <dbReference type="PROSITE" id="PS50048"/>
    </source>
</evidence>
<name>A0ABR4P4B6_9HELO</name>
<evidence type="ECO:0000256" key="5">
    <source>
        <dbReference type="ARBA" id="ARBA00023163"/>
    </source>
</evidence>
<keyword evidence="6" id="KW-0539">Nucleus</keyword>
<evidence type="ECO:0000313" key="9">
    <source>
        <dbReference type="EMBL" id="KAL3418136.1"/>
    </source>
</evidence>
<keyword evidence="4" id="KW-0238">DNA-binding</keyword>
<protein>
    <recommendedName>
        <fullName evidence="8">Zn(2)-C6 fungal-type domain-containing protein</fullName>
    </recommendedName>
</protein>
<proteinExistence type="predicted"/>